<dbReference type="AlphaFoldDB" id="A0A1M5P3A3"/>
<keyword evidence="3" id="KW-1185">Reference proteome</keyword>
<organism evidence="2 3">
    <name type="scientific">Chryseolinea serpens</name>
    <dbReference type="NCBI Taxonomy" id="947013"/>
    <lineage>
        <taxon>Bacteria</taxon>
        <taxon>Pseudomonadati</taxon>
        <taxon>Bacteroidota</taxon>
        <taxon>Cytophagia</taxon>
        <taxon>Cytophagales</taxon>
        <taxon>Fulvivirgaceae</taxon>
        <taxon>Chryseolinea</taxon>
    </lineage>
</organism>
<reference evidence="2 3" key="1">
    <citation type="submission" date="2016-11" db="EMBL/GenBank/DDBJ databases">
        <authorList>
            <person name="Jaros S."/>
            <person name="Januszkiewicz K."/>
            <person name="Wedrychowicz H."/>
        </authorList>
    </citation>
    <scope>NUCLEOTIDE SEQUENCE [LARGE SCALE GENOMIC DNA]</scope>
    <source>
        <strain evidence="2 3">DSM 24574</strain>
    </source>
</reference>
<keyword evidence="1" id="KW-0812">Transmembrane</keyword>
<evidence type="ECO:0000313" key="3">
    <source>
        <dbReference type="Proteomes" id="UP000184212"/>
    </source>
</evidence>
<keyword evidence="1" id="KW-0472">Membrane</keyword>
<dbReference type="EMBL" id="FQWQ01000001">
    <property type="protein sequence ID" value="SHG96197.1"/>
    <property type="molecule type" value="Genomic_DNA"/>
</dbReference>
<evidence type="ECO:0000256" key="1">
    <source>
        <dbReference type="SAM" id="Phobius"/>
    </source>
</evidence>
<sequence length="58" mass="6245">MEALILLILLVMFGPPVLFLIVGLVKRSRNQDSAKVFFILGAVWLIVGGGICASLLMS</sequence>
<dbReference type="RefSeq" id="WP_178377098.1">
    <property type="nucleotide sequence ID" value="NZ_FQWQ01000001.1"/>
</dbReference>
<protein>
    <submittedName>
        <fullName evidence="2">Uncharacterized protein</fullName>
    </submittedName>
</protein>
<name>A0A1M5P3A3_9BACT</name>
<proteinExistence type="predicted"/>
<accession>A0A1M5P3A3</accession>
<feature type="transmembrane region" description="Helical" evidence="1">
    <location>
        <begin position="6"/>
        <end position="25"/>
    </location>
</feature>
<dbReference type="Proteomes" id="UP000184212">
    <property type="component" value="Unassembled WGS sequence"/>
</dbReference>
<dbReference type="STRING" id="947013.SAMN04488109_2651"/>
<keyword evidence="1" id="KW-1133">Transmembrane helix</keyword>
<evidence type="ECO:0000313" key="2">
    <source>
        <dbReference type="EMBL" id="SHG96197.1"/>
    </source>
</evidence>
<feature type="transmembrane region" description="Helical" evidence="1">
    <location>
        <begin position="37"/>
        <end position="57"/>
    </location>
</feature>
<gene>
    <name evidence="2" type="ORF">SAMN04488109_2651</name>
</gene>